<dbReference type="PANTHER" id="PTHR46696">
    <property type="entry name" value="P450, PUTATIVE (EUROFUNG)-RELATED"/>
    <property type="match status" value="1"/>
</dbReference>
<reference evidence="3 4" key="1">
    <citation type="submission" date="2022-11" db="EMBL/GenBank/DDBJ databases">
        <title>Spartinivicinus poritis sp. nov., isolated from scleractinian coral Porites lutea.</title>
        <authorList>
            <person name="Zhang G."/>
            <person name="Cai L."/>
            <person name="Wei Q."/>
        </authorList>
    </citation>
    <scope>NUCLEOTIDE SEQUENCE [LARGE SCALE GENOMIC DNA]</scope>
    <source>
        <strain evidence="3 4">A2-2</strain>
    </source>
</reference>
<evidence type="ECO:0000313" key="4">
    <source>
        <dbReference type="Proteomes" id="UP001528823"/>
    </source>
</evidence>
<comment type="cofactor">
    <cofactor evidence="1">
        <name>heme</name>
        <dbReference type="ChEBI" id="CHEBI:30413"/>
    </cofactor>
</comment>
<dbReference type="EMBL" id="JAPMOU010000009">
    <property type="protein sequence ID" value="MDE1462142.1"/>
    <property type="molecule type" value="Genomic_DNA"/>
</dbReference>
<protein>
    <submittedName>
        <fullName evidence="3">Cytochrome P450</fullName>
    </submittedName>
</protein>
<organism evidence="3 4">
    <name type="scientific">Spartinivicinus poritis</name>
    <dbReference type="NCBI Taxonomy" id="2994640"/>
    <lineage>
        <taxon>Bacteria</taxon>
        <taxon>Pseudomonadati</taxon>
        <taxon>Pseudomonadota</taxon>
        <taxon>Gammaproteobacteria</taxon>
        <taxon>Oceanospirillales</taxon>
        <taxon>Zooshikellaceae</taxon>
        <taxon>Spartinivicinus</taxon>
    </lineage>
</organism>
<comment type="similarity">
    <text evidence="2">Belongs to the cytochrome P450 family.</text>
</comment>
<dbReference type="Proteomes" id="UP001528823">
    <property type="component" value="Unassembled WGS sequence"/>
</dbReference>
<name>A0ABT5U704_9GAMM</name>
<evidence type="ECO:0000313" key="3">
    <source>
        <dbReference type="EMBL" id="MDE1462142.1"/>
    </source>
</evidence>
<dbReference type="Pfam" id="PF00067">
    <property type="entry name" value="p450"/>
    <property type="match status" value="2"/>
</dbReference>
<dbReference type="Gene3D" id="1.10.630.10">
    <property type="entry name" value="Cytochrome P450"/>
    <property type="match status" value="1"/>
</dbReference>
<dbReference type="PANTHER" id="PTHR46696:SF1">
    <property type="entry name" value="CYTOCHROME P450 YJIB-RELATED"/>
    <property type="match status" value="1"/>
</dbReference>
<dbReference type="InterPro" id="IPR001128">
    <property type="entry name" value="Cyt_P450"/>
</dbReference>
<comment type="caution">
    <text evidence="3">The sequence shown here is derived from an EMBL/GenBank/DDBJ whole genome shotgun (WGS) entry which is preliminary data.</text>
</comment>
<dbReference type="PRINTS" id="PR00359">
    <property type="entry name" value="BP450"/>
</dbReference>
<dbReference type="InterPro" id="IPR036396">
    <property type="entry name" value="Cyt_P450_sf"/>
</dbReference>
<dbReference type="InterPro" id="IPR002397">
    <property type="entry name" value="Cyt_P450_B"/>
</dbReference>
<sequence length="418" mass="47705">MHSQNNTTIDALTTEQVREIVQTLYTPPNDWSQVFLMFQGLHQTPATAWQLSDNYYVVADYPTVQHVLRSDDFSANRVRGIFKQSKTDPSGYEQLIQGFEHWVLFKDGESHILLRRCINQAFSRQILDKMLPMMEECVDYLLSPFLAQSKPVTFDLIKEVAFPLPMLVIAKALGAKAEDALYLKQLSDRLTRLFFANITPAILTDAEQALFASRDYFLHLINQHRQQPQDNLLGALLSLQDTHSTITDQCMADNCSMLLLAGHETTTSTIGNLFYFLDEQKLLCSVLQKPDLYNPAIEETLRYSCPVQSIRRIATKPVNLHQHQVQPGDCIEVLLGAACRDPNMFEQPNQFKLDRQHNKHLAFGYARHLCSGAQLSRLEMQVILNHLGSFSIAVDRQQARWRQQDTLVGLESLPITIQ</sequence>
<proteinExistence type="inferred from homology"/>
<gene>
    <name evidence="3" type="ORF">ORQ98_09170</name>
</gene>
<dbReference type="SUPFAM" id="SSF48264">
    <property type="entry name" value="Cytochrome P450"/>
    <property type="match status" value="1"/>
</dbReference>
<evidence type="ECO:0000256" key="1">
    <source>
        <dbReference type="ARBA" id="ARBA00001971"/>
    </source>
</evidence>
<dbReference type="RefSeq" id="WP_274688501.1">
    <property type="nucleotide sequence ID" value="NZ_JAPMOU010000009.1"/>
</dbReference>
<evidence type="ECO:0000256" key="2">
    <source>
        <dbReference type="ARBA" id="ARBA00010617"/>
    </source>
</evidence>
<accession>A0ABT5U704</accession>
<keyword evidence="4" id="KW-1185">Reference proteome</keyword>